<keyword evidence="2" id="KW-1185">Reference proteome</keyword>
<dbReference type="Pfam" id="PF13419">
    <property type="entry name" value="HAD_2"/>
    <property type="match status" value="1"/>
</dbReference>
<proteinExistence type="predicted"/>
<evidence type="ECO:0000313" key="2">
    <source>
        <dbReference type="Proteomes" id="UP000322976"/>
    </source>
</evidence>
<dbReference type="InterPro" id="IPR050155">
    <property type="entry name" value="HAD-like_hydrolase_sf"/>
</dbReference>
<dbReference type="NCBIfam" id="TIGR01549">
    <property type="entry name" value="HAD-SF-IA-v1"/>
    <property type="match status" value="1"/>
</dbReference>
<dbReference type="InterPro" id="IPR023214">
    <property type="entry name" value="HAD_sf"/>
</dbReference>
<dbReference type="InterPro" id="IPR006439">
    <property type="entry name" value="HAD-SF_hydro_IA"/>
</dbReference>
<reference evidence="1 2" key="1">
    <citation type="submission" date="2019-08" db="EMBL/GenBank/DDBJ databases">
        <title>Calorimonas adulescens gen. nov., sp. nov., an anaerobic thermophilic bacterium from Sakhalin hot spring.</title>
        <authorList>
            <person name="Khomyakova M.A."/>
            <person name="Merkel A.Y."/>
            <person name="Novikov A."/>
            <person name="Bonch-Osmolovskaya E.A."/>
            <person name="Slobodkin A.I."/>
        </authorList>
    </citation>
    <scope>NUCLEOTIDE SEQUENCE [LARGE SCALE GENOMIC DNA]</scope>
    <source>
        <strain evidence="1 2">A05MB</strain>
    </source>
</reference>
<dbReference type="Gene3D" id="1.10.150.240">
    <property type="entry name" value="Putative phosphatase, domain 2"/>
    <property type="match status" value="1"/>
</dbReference>
<dbReference type="Gene3D" id="3.40.50.1000">
    <property type="entry name" value="HAD superfamily/HAD-like"/>
    <property type="match status" value="1"/>
</dbReference>
<gene>
    <name evidence="1" type="ORF">FWJ32_08055</name>
</gene>
<evidence type="ECO:0000313" key="1">
    <source>
        <dbReference type="EMBL" id="TZE81690.1"/>
    </source>
</evidence>
<dbReference type="GO" id="GO:0006281">
    <property type="term" value="P:DNA repair"/>
    <property type="evidence" value="ECO:0007669"/>
    <property type="project" value="TreeGrafter"/>
</dbReference>
<dbReference type="AlphaFoldDB" id="A0A5D8QAR6"/>
<dbReference type="InterPro" id="IPR036412">
    <property type="entry name" value="HAD-like_sf"/>
</dbReference>
<dbReference type="SFLD" id="SFLDS00003">
    <property type="entry name" value="Haloacid_Dehalogenase"/>
    <property type="match status" value="1"/>
</dbReference>
<comment type="caution">
    <text evidence="1">The sequence shown here is derived from an EMBL/GenBank/DDBJ whole genome shotgun (WGS) entry which is preliminary data.</text>
</comment>
<accession>A0A5D8QAR6</accession>
<dbReference type="SUPFAM" id="SSF56784">
    <property type="entry name" value="HAD-like"/>
    <property type="match status" value="1"/>
</dbReference>
<dbReference type="SFLD" id="SFLDG01129">
    <property type="entry name" value="C1.5:_HAD__Beta-PGM__Phosphata"/>
    <property type="match status" value="1"/>
</dbReference>
<name>A0A5D8QAR6_9THEO</name>
<dbReference type="GO" id="GO:0008967">
    <property type="term" value="F:phosphoglycolate phosphatase activity"/>
    <property type="evidence" value="ECO:0007669"/>
    <property type="project" value="TreeGrafter"/>
</dbReference>
<organism evidence="1 2">
    <name type="scientific">Calorimonas adulescens</name>
    <dbReference type="NCBI Taxonomy" id="2606906"/>
    <lineage>
        <taxon>Bacteria</taxon>
        <taxon>Bacillati</taxon>
        <taxon>Bacillota</taxon>
        <taxon>Clostridia</taxon>
        <taxon>Thermoanaerobacterales</taxon>
        <taxon>Thermoanaerobacteraceae</taxon>
        <taxon>Calorimonas</taxon>
    </lineage>
</organism>
<dbReference type="InterPro" id="IPR023198">
    <property type="entry name" value="PGP-like_dom2"/>
</dbReference>
<keyword evidence="1" id="KW-0378">Hydrolase</keyword>
<dbReference type="PRINTS" id="PR00413">
    <property type="entry name" value="HADHALOGNASE"/>
</dbReference>
<dbReference type="NCBIfam" id="TIGR01509">
    <property type="entry name" value="HAD-SF-IA-v3"/>
    <property type="match status" value="1"/>
</dbReference>
<protein>
    <submittedName>
        <fullName evidence="1">HAD-IA family hydrolase</fullName>
    </submittedName>
</protein>
<dbReference type="Proteomes" id="UP000322976">
    <property type="component" value="Unassembled WGS sequence"/>
</dbReference>
<dbReference type="GO" id="GO:0005829">
    <property type="term" value="C:cytosol"/>
    <property type="evidence" value="ECO:0007669"/>
    <property type="project" value="TreeGrafter"/>
</dbReference>
<dbReference type="EMBL" id="VTPS01000011">
    <property type="protein sequence ID" value="TZE81690.1"/>
    <property type="molecule type" value="Genomic_DNA"/>
</dbReference>
<dbReference type="InterPro" id="IPR041492">
    <property type="entry name" value="HAD_2"/>
</dbReference>
<sequence length="218" mass="24678">MGLGDEQMIRCVIFDYDGTIADTAEIVEKSFRETVKHFTGHVITRKEFIDVFGMPLTDMMAFYDKDRTEEMVKYYREYFSIYQDLLVKPFPGVVDTIKRLKQLKIKTAIVSSRTRRGIEHGINLFGLADSIDLVIGVEDTQNSKPHPDPVLKAIDMFGIEGKQAIMVGDSPHDIIAAKKAGIKACAVQWSLFGIEKLNDLNPDFKIEAMVDLLDIIKE</sequence>
<dbReference type="PANTHER" id="PTHR43434">
    <property type="entry name" value="PHOSPHOGLYCOLATE PHOSPHATASE"/>
    <property type="match status" value="1"/>
</dbReference>
<dbReference type="SFLD" id="SFLDG01135">
    <property type="entry name" value="C1.5.6:_HAD__Beta-PGM__Phospha"/>
    <property type="match status" value="1"/>
</dbReference>
<dbReference type="PANTHER" id="PTHR43434:SF26">
    <property type="entry name" value="PYROPHOSPHATASE PPAX"/>
    <property type="match status" value="1"/>
</dbReference>